<feature type="compositionally biased region" description="Low complexity" evidence="1">
    <location>
        <begin position="166"/>
        <end position="175"/>
    </location>
</feature>
<dbReference type="InterPro" id="IPR036378">
    <property type="entry name" value="FAS1_dom_sf"/>
</dbReference>
<feature type="compositionally biased region" description="Polar residues" evidence="1">
    <location>
        <begin position="176"/>
        <end position="242"/>
    </location>
</feature>
<dbReference type="SUPFAM" id="SSF82153">
    <property type="entry name" value="FAS1 domain"/>
    <property type="match status" value="1"/>
</dbReference>
<dbReference type="Gene3D" id="2.30.180.10">
    <property type="entry name" value="FAS1 domain"/>
    <property type="match status" value="1"/>
</dbReference>
<feature type="compositionally biased region" description="Polar residues" evidence="1">
    <location>
        <begin position="23"/>
        <end position="34"/>
    </location>
</feature>
<feature type="domain" description="FAS1" evidence="3">
    <location>
        <begin position="273"/>
        <end position="418"/>
    </location>
</feature>
<protein>
    <recommendedName>
        <fullName evidence="3">FAS1 domain-containing protein</fullName>
    </recommendedName>
</protein>
<dbReference type="AlphaFoldDB" id="A0A7S4AVZ2"/>
<evidence type="ECO:0000256" key="2">
    <source>
        <dbReference type="SAM" id="SignalP"/>
    </source>
</evidence>
<dbReference type="EMBL" id="HBIX01031034">
    <property type="protein sequence ID" value="CAE0727843.1"/>
    <property type="molecule type" value="Transcribed_RNA"/>
</dbReference>
<evidence type="ECO:0000259" key="3">
    <source>
        <dbReference type="PROSITE" id="PS50213"/>
    </source>
</evidence>
<feature type="chain" id="PRO_5031180723" description="FAS1 domain-containing protein" evidence="2">
    <location>
        <begin position="23"/>
        <end position="423"/>
    </location>
</feature>
<feature type="compositionally biased region" description="Pro residues" evidence="1">
    <location>
        <begin position="124"/>
        <end position="134"/>
    </location>
</feature>
<dbReference type="InterPro" id="IPR000782">
    <property type="entry name" value="FAS1_domain"/>
</dbReference>
<reference evidence="4" key="1">
    <citation type="submission" date="2021-01" db="EMBL/GenBank/DDBJ databases">
        <authorList>
            <person name="Corre E."/>
            <person name="Pelletier E."/>
            <person name="Niang G."/>
            <person name="Scheremetjew M."/>
            <person name="Finn R."/>
            <person name="Kale V."/>
            <person name="Holt S."/>
            <person name="Cochrane G."/>
            <person name="Meng A."/>
            <person name="Brown T."/>
            <person name="Cohen L."/>
        </authorList>
    </citation>
    <scope>NUCLEOTIDE SEQUENCE</scope>
    <source>
        <strain evidence="4">10249 10 AB</strain>
    </source>
</reference>
<keyword evidence="2" id="KW-0732">Signal</keyword>
<dbReference type="Pfam" id="PF02469">
    <property type="entry name" value="Fasciclin"/>
    <property type="match status" value="1"/>
</dbReference>
<feature type="compositionally biased region" description="Pro residues" evidence="1">
    <location>
        <begin position="149"/>
        <end position="165"/>
    </location>
</feature>
<dbReference type="PROSITE" id="PS50213">
    <property type="entry name" value="FAS1"/>
    <property type="match status" value="1"/>
</dbReference>
<sequence>MKIVMTCTFRVVVACLMAQSHSAHGSASLRSQDNNNERELNGYADPYQQPYHEDYYYPQPYPPPPYPDPNPTERPTPRPTPNPTNRPTPQPTPAPTGRPSPRPTPNPTPLPTFHPTFYPTHHPTLPPTQFPTPHPTNSQPSANPTQSPSVPPTANPSPHPSPQPSAIPSISPHPTRTQPSEEPSDNPTQSEEPSEIPTQSDEPSENPTQSDEPSENPTQSDEPSENPTQSDEPSENPTQSDKPSVGTAATIANIICDPANQNILSMACRMIRDTNLFDPLDGNSGGIKIIEIQDNVDDRALQLLEIPDDDLDKNIPYTFFAPTNAAYDSIEFFELPFEEQEDTAKYHIISGRELRYGDLGCGREYTMLNNRTSRTECRGARPIRKFQIGDGNSDNDAFIIERNKDARNGIIHLVDGILLKTHD</sequence>
<evidence type="ECO:0000256" key="1">
    <source>
        <dbReference type="SAM" id="MobiDB-lite"/>
    </source>
</evidence>
<feature type="signal peptide" evidence="2">
    <location>
        <begin position="1"/>
        <end position="22"/>
    </location>
</feature>
<feature type="compositionally biased region" description="Low complexity" evidence="1">
    <location>
        <begin position="113"/>
        <end position="123"/>
    </location>
</feature>
<proteinExistence type="predicted"/>
<name>A0A7S4AVZ2_9STRA</name>
<feature type="compositionally biased region" description="Pro residues" evidence="1">
    <location>
        <begin position="59"/>
        <end position="112"/>
    </location>
</feature>
<accession>A0A7S4AVZ2</accession>
<gene>
    <name evidence="4" type="ORF">PAUS00366_LOCUS20627</name>
</gene>
<dbReference type="SMART" id="SM00554">
    <property type="entry name" value="FAS1"/>
    <property type="match status" value="1"/>
</dbReference>
<feature type="region of interest" description="Disordered" evidence="1">
    <location>
        <begin position="23"/>
        <end position="245"/>
    </location>
</feature>
<organism evidence="4">
    <name type="scientific">Pseudo-nitzschia australis</name>
    <dbReference type="NCBI Taxonomy" id="44445"/>
    <lineage>
        <taxon>Eukaryota</taxon>
        <taxon>Sar</taxon>
        <taxon>Stramenopiles</taxon>
        <taxon>Ochrophyta</taxon>
        <taxon>Bacillariophyta</taxon>
        <taxon>Bacillariophyceae</taxon>
        <taxon>Bacillariophycidae</taxon>
        <taxon>Bacillariales</taxon>
        <taxon>Bacillariaceae</taxon>
        <taxon>Pseudo-nitzschia</taxon>
    </lineage>
</organism>
<evidence type="ECO:0000313" key="4">
    <source>
        <dbReference type="EMBL" id="CAE0727843.1"/>
    </source>
</evidence>